<dbReference type="VEuPathDB" id="VectorBase:ADIR014945"/>
<feature type="compositionally biased region" description="Low complexity" evidence="1">
    <location>
        <begin position="33"/>
        <end position="47"/>
    </location>
</feature>
<evidence type="ECO:0000313" key="2">
    <source>
        <dbReference type="EnsemblMetazoa" id="ADIR014945-PA"/>
    </source>
</evidence>
<dbReference type="Proteomes" id="UP000075884">
    <property type="component" value="Unassembled WGS sequence"/>
</dbReference>
<feature type="region of interest" description="Disordered" evidence="1">
    <location>
        <begin position="1"/>
        <end position="47"/>
    </location>
</feature>
<proteinExistence type="predicted"/>
<protein>
    <submittedName>
        <fullName evidence="2">Uncharacterized protein</fullName>
    </submittedName>
</protein>
<evidence type="ECO:0000313" key="3">
    <source>
        <dbReference type="Proteomes" id="UP000075884"/>
    </source>
</evidence>
<organism evidence="2 3">
    <name type="scientific">Anopheles dirus</name>
    <dbReference type="NCBI Taxonomy" id="7168"/>
    <lineage>
        <taxon>Eukaryota</taxon>
        <taxon>Metazoa</taxon>
        <taxon>Ecdysozoa</taxon>
        <taxon>Arthropoda</taxon>
        <taxon>Hexapoda</taxon>
        <taxon>Insecta</taxon>
        <taxon>Pterygota</taxon>
        <taxon>Neoptera</taxon>
        <taxon>Endopterygota</taxon>
        <taxon>Diptera</taxon>
        <taxon>Nematocera</taxon>
        <taxon>Culicoidea</taxon>
        <taxon>Culicidae</taxon>
        <taxon>Anophelinae</taxon>
        <taxon>Anopheles</taxon>
    </lineage>
</organism>
<evidence type="ECO:0000256" key="1">
    <source>
        <dbReference type="SAM" id="MobiDB-lite"/>
    </source>
</evidence>
<dbReference type="EnsemblMetazoa" id="ADIR014945-RA">
    <property type="protein sequence ID" value="ADIR014945-PA"/>
    <property type="gene ID" value="ADIR014945"/>
</dbReference>
<keyword evidence="3" id="KW-1185">Reference proteome</keyword>
<reference evidence="3" key="1">
    <citation type="submission" date="2013-03" db="EMBL/GenBank/DDBJ databases">
        <title>The Genome Sequence of Anopheles dirus WRAIR2.</title>
        <authorList>
            <consortium name="The Broad Institute Genomics Platform"/>
            <person name="Neafsey D.E."/>
            <person name="Walton C."/>
            <person name="Walker B."/>
            <person name="Young S.K."/>
            <person name="Zeng Q."/>
            <person name="Gargeya S."/>
            <person name="Fitzgerald M."/>
            <person name="Haas B."/>
            <person name="Abouelleil A."/>
            <person name="Allen A.W."/>
            <person name="Alvarado L."/>
            <person name="Arachchi H.M."/>
            <person name="Berlin A.M."/>
            <person name="Chapman S.B."/>
            <person name="Gainer-Dewar J."/>
            <person name="Goldberg J."/>
            <person name="Griggs A."/>
            <person name="Gujja S."/>
            <person name="Hansen M."/>
            <person name="Howarth C."/>
            <person name="Imamovic A."/>
            <person name="Ireland A."/>
            <person name="Larimer J."/>
            <person name="McCowan C."/>
            <person name="Murphy C."/>
            <person name="Pearson M."/>
            <person name="Poon T.W."/>
            <person name="Priest M."/>
            <person name="Roberts A."/>
            <person name="Saif S."/>
            <person name="Shea T."/>
            <person name="Sisk P."/>
            <person name="Sykes S."/>
            <person name="Wortman J."/>
            <person name="Nusbaum C."/>
            <person name="Birren B."/>
        </authorList>
    </citation>
    <scope>NUCLEOTIDE SEQUENCE [LARGE SCALE GENOMIC DNA]</scope>
    <source>
        <strain evidence="3">WRAIR2</strain>
    </source>
</reference>
<accession>A0A182NYQ2</accession>
<sequence>MTSQRTPHSLFHTSKRSGTRSIEFQRTPPAYLGPPNTTPQNQPLTGE</sequence>
<name>A0A182NYQ2_9DIPT</name>
<reference evidence="2" key="2">
    <citation type="submission" date="2020-05" db="UniProtKB">
        <authorList>
            <consortium name="EnsemblMetazoa"/>
        </authorList>
    </citation>
    <scope>IDENTIFICATION</scope>
    <source>
        <strain evidence="2">WRAIR2</strain>
    </source>
</reference>
<dbReference type="AlphaFoldDB" id="A0A182NYQ2"/>